<gene>
    <name evidence="1" type="ORF">Alo02nite_62980</name>
    <name evidence="2" type="ORF">BJ964_009356</name>
</gene>
<dbReference type="EMBL" id="BOMP01000106">
    <property type="protein sequence ID" value="GIE43400.1"/>
    <property type="molecule type" value="Genomic_DNA"/>
</dbReference>
<comment type="caution">
    <text evidence="2">The sequence shown here is derived from an EMBL/GenBank/DDBJ whole genome shotgun (WGS) entry which is preliminary data.</text>
</comment>
<evidence type="ECO:0000313" key="3">
    <source>
        <dbReference type="Proteomes" id="UP000590511"/>
    </source>
</evidence>
<dbReference type="Proteomes" id="UP000590511">
    <property type="component" value="Unassembled WGS sequence"/>
</dbReference>
<evidence type="ECO:0000313" key="4">
    <source>
        <dbReference type="Proteomes" id="UP000631312"/>
    </source>
</evidence>
<protein>
    <submittedName>
        <fullName evidence="2">Uncharacterized protein</fullName>
    </submittedName>
</protein>
<evidence type="ECO:0000313" key="1">
    <source>
        <dbReference type="EMBL" id="GIE43400.1"/>
    </source>
</evidence>
<organism evidence="2 3">
    <name type="scientific">Actinoplanes lobatus</name>
    <dbReference type="NCBI Taxonomy" id="113568"/>
    <lineage>
        <taxon>Bacteria</taxon>
        <taxon>Bacillati</taxon>
        <taxon>Actinomycetota</taxon>
        <taxon>Actinomycetes</taxon>
        <taxon>Micromonosporales</taxon>
        <taxon>Micromonosporaceae</taxon>
        <taxon>Actinoplanes</taxon>
    </lineage>
</organism>
<proteinExistence type="predicted"/>
<dbReference type="RefSeq" id="WP_188126631.1">
    <property type="nucleotide sequence ID" value="NZ_BOMP01000106.1"/>
</dbReference>
<reference evidence="1 4" key="2">
    <citation type="submission" date="2021-01" db="EMBL/GenBank/DDBJ databases">
        <title>Whole genome shotgun sequence of Actinoplanes lobatus NBRC 12513.</title>
        <authorList>
            <person name="Komaki H."/>
            <person name="Tamura T."/>
        </authorList>
    </citation>
    <scope>NUCLEOTIDE SEQUENCE [LARGE SCALE GENOMIC DNA]</scope>
    <source>
        <strain evidence="1 4">NBRC 12513</strain>
    </source>
</reference>
<accession>A0A7W7HR85</accession>
<name>A0A7W7HR85_9ACTN</name>
<reference evidence="2 3" key="1">
    <citation type="submission" date="2020-08" db="EMBL/GenBank/DDBJ databases">
        <title>Sequencing the genomes of 1000 actinobacteria strains.</title>
        <authorList>
            <person name="Klenk H.-P."/>
        </authorList>
    </citation>
    <scope>NUCLEOTIDE SEQUENCE [LARGE SCALE GENOMIC DNA]</scope>
    <source>
        <strain evidence="2 3">DSM 43150</strain>
    </source>
</reference>
<evidence type="ECO:0000313" key="2">
    <source>
        <dbReference type="EMBL" id="MBB4755195.1"/>
    </source>
</evidence>
<dbReference type="AlphaFoldDB" id="A0A7W7HR85"/>
<dbReference type="Proteomes" id="UP000631312">
    <property type="component" value="Unassembled WGS sequence"/>
</dbReference>
<keyword evidence="4" id="KW-1185">Reference proteome</keyword>
<sequence>MSANNDSVDVGRMLAWAGRPRETPGRHDDYHRVVARYRNEPDFAATVDAVFTGAGLYLLVDDRDGIVATANADSPLRVTASDVVKRAQPAHRAAIGAVILTIARTAYPDAAMLDDPDRVAVFTTQSVVDALDRAVQAHAEATGEDGPVDDDLVEAWRQWAGLQIARPNARRRSANDRPGLVNRVCRMLTDAGYLTARGDTDGGTWLARPRFRHAVTVLCEDSDLYAIVNQLTDVDEDRP</sequence>
<dbReference type="EMBL" id="JACHNC010000001">
    <property type="protein sequence ID" value="MBB4755195.1"/>
    <property type="molecule type" value="Genomic_DNA"/>
</dbReference>